<feature type="transmembrane region" description="Helical" evidence="8">
    <location>
        <begin position="349"/>
        <end position="368"/>
    </location>
</feature>
<dbReference type="STRING" id="273068.TTE1706"/>
<evidence type="ECO:0000256" key="2">
    <source>
        <dbReference type="ARBA" id="ARBA00022475"/>
    </source>
</evidence>
<sequence>MMTVQQLFLLSIFLYVVGALISLGLNRDGKIANYVSGTTAFLAGCTGVASAVPVLIEGKGFILEGMEFIPFGRFTINVDPLSAFMTLVISLLSIATGVYSISYQEEYIGKGTGVMGFLNNIFIVSMILVVTSDNAFYFLVFWELMTLVSYFLVCFEQENREAIKAGFVYFVMAHVGTVLIMISFILFYVYTGTFDFAAFRNANLSPVIKNLAFLLAFLGFGVKAGIVPFHFWLPQAHPAAPSNVSALMSGVMIKTAIYGIIRVGVDFLGAATWWWGLTVLAFGAISAVFGVLYAVSENDLKRLLAYSSIENVGIILMGVGAGMMGIATGYVSVGILGILAGLYHLINHAVFKGLLFLGAGSVVYRLHTRNMEEMGGLARYMPWTGLTFFIGALSISALPPLNGFVSKWFTYHTLFAVSTKGSVLIRMAFPLAAVALALTGALTSLCFVKAYGVTFTGPFRGGNELKIKEVPVTMLIGMGLLAIGCFVLGLGAPVGAGYIANVASALLHVSSPKVSDGLSIFPASSEQAMLSTPLVLVFVVGLAILPLLIIGTGGKRAGRRVDFEPWACGYKYSSRMAWTSTAFAHSLYPLFSPVYLLRTAFTEAGRFIILLFKKAMAYISQIELMWERYIYYPLLHFMVYIGKRAQTFQTGNVRMYCLYIILTLGVLLIATVR</sequence>
<evidence type="ECO:0000256" key="6">
    <source>
        <dbReference type="ARBA" id="ARBA00023136"/>
    </source>
</evidence>
<dbReference type="PANTHER" id="PTHR42682">
    <property type="entry name" value="HYDROGENASE-4 COMPONENT F"/>
    <property type="match status" value="1"/>
</dbReference>
<feature type="transmembrane region" description="Helical" evidence="8">
    <location>
        <begin position="427"/>
        <end position="451"/>
    </location>
</feature>
<keyword evidence="11" id="KW-1185">Reference proteome</keyword>
<evidence type="ECO:0000256" key="7">
    <source>
        <dbReference type="RuleBase" id="RU000320"/>
    </source>
</evidence>
<dbReference type="AlphaFoldDB" id="Q8R9B0"/>
<dbReference type="KEGG" id="tte:TTE1706"/>
<evidence type="ECO:0000313" key="10">
    <source>
        <dbReference type="EMBL" id="AAM24906.1"/>
    </source>
</evidence>
<feature type="transmembrane region" description="Helical" evidence="8">
    <location>
        <begin position="6"/>
        <end position="25"/>
    </location>
</feature>
<dbReference type="EMBL" id="AE008691">
    <property type="protein sequence ID" value="AAM24906.1"/>
    <property type="molecule type" value="Genomic_DNA"/>
</dbReference>
<accession>Q8R9B0</accession>
<protein>
    <submittedName>
        <fullName evidence="10">Formate hydrogenlyase subunit 3/Multisubunit Na+/H+ antiporter, MnhD subunit</fullName>
    </submittedName>
</protein>
<evidence type="ECO:0000256" key="4">
    <source>
        <dbReference type="ARBA" id="ARBA00022989"/>
    </source>
</evidence>
<feature type="transmembrane region" description="Helical" evidence="8">
    <location>
        <begin position="315"/>
        <end position="343"/>
    </location>
</feature>
<dbReference type="InterPro" id="IPR052175">
    <property type="entry name" value="ComplexI-like_HydComp"/>
</dbReference>
<feature type="domain" description="NADH:quinone oxidoreductase/Mrp antiporter transmembrane" evidence="9">
    <location>
        <begin position="132"/>
        <end position="425"/>
    </location>
</feature>
<evidence type="ECO:0000256" key="3">
    <source>
        <dbReference type="ARBA" id="ARBA00022692"/>
    </source>
</evidence>
<keyword evidence="3 7" id="KW-0812">Transmembrane</keyword>
<proteinExistence type="predicted"/>
<dbReference type="PRINTS" id="PR01437">
    <property type="entry name" value="NUOXDRDTASE4"/>
</dbReference>
<reference evidence="10 11" key="1">
    <citation type="journal article" date="2002" name="Genome Res.">
        <title>A complete sequence of the T. tengcongensis genome.</title>
        <authorList>
            <person name="Bao Q."/>
            <person name="Tian Y."/>
            <person name="Li W."/>
            <person name="Xu Z."/>
            <person name="Xuan Z."/>
            <person name="Hu S."/>
            <person name="Dong W."/>
            <person name="Yang J."/>
            <person name="Chen Y."/>
            <person name="Xue Y."/>
            <person name="Xu Y."/>
            <person name="Lai X."/>
            <person name="Huang L."/>
            <person name="Dong X."/>
            <person name="Ma Y."/>
            <person name="Ling L."/>
            <person name="Tan H."/>
            <person name="Chen R."/>
            <person name="Wang J."/>
            <person name="Yu J."/>
            <person name="Yang H."/>
        </authorList>
    </citation>
    <scope>NUCLEOTIDE SEQUENCE [LARGE SCALE GENOMIC DNA]</scope>
    <source>
        <strain evidence="11">DSM 15242 / JCM 11007 / NBRC 100824 / MB4</strain>
    </source>
</reference>
<feature type="transmembrane region" description="Helical" evidence="8">
    <location>
        <begin position="528"/>
        <end position="550"/>
    </location>
</feature>
<dbReference type="NCBIfam" id="NF005086">
    <property type="entry name" value="PRK06521.1"/>
    <property type="match status" value="1"/>
</dbReference>
<dbReference type="Pfam" id="PF00361">
    <property type="entry name" value="Proton_antipo_M"/>
    <property type="match status" value="1"/>
</dbReference>
<feature type="transmembrane region" description="Helical" evidence="8">
    <location>
        <begin position="211"/>
        <end position="232"/>
    </location>
</feature>
<keyword evidence="2" id="KW-1003">Cell membrane</keyword>
<keyword evidence="4 8" id="KW-1133">Transmembrane helix</keyword>
<organism evidence="10 11">
    <name type="scientific">Caldanaerobacter subterraneus subsp. tengcongensis (strain DSM 15242 / JCM 11007 / NBRC 100824 / MB4)</name>
    <name type="common">Thermoanaerobacter tengcongensis</name>
    <dbReference type="NCBI Taxonomy" id="273068"/>
    <lineage>
        <taxon>Bacteria</taxon>
        <taxon>Bacillati</taxon>
        <taxon>Bacillota</taxon>
        <taxon>Clostridia</taxon>
        <taxon>Thermoanaerobacterales</taxon>
        <taxon>Thermoanaerobacteraceae</taxon>
        <taxon>Caldanaerobacter</taxon>
    </lineage>
</organism>
<feature type="transmembrane region" description="Helical" evidence="8">
    <location>
        <begin position="244"/>
        <end position="261"/>
    </location>
</feature>
<comment type="subcellular location">
    <subcellularLocation>
        <location evidence="1">Cell membrane</location>
        <topology evidence="1">Multi-pass membrane protein</topology>
    </subcellularLocation>
    <subcellularLocation>
        <location evidence="7">Membrane</location>
        <topology evidence="7">Multi-pass membrane protein</topology>
    </subcellularLocation>
</comment>
<keyword evidence="5" id="KW-0560">Oxidoreductase</keyword>
<evidence type="ECO:0000256" key="1">
    <source>
        <dbReference type="ARBA" id="ARBA00004651"/>
    </source>
</evidence>
<dbReference type="PANTHER" id="PTHR42682:SF3">
    <property type="entry name" value="FORMATE HYDROGENLYASE SUBUNIT 3-RELATED"/>
    <property type="match status" value="1"/>
</dbReference>
<evidence type="ECO:0000259" key="9">
    <source>
        <dbReference type="Pfam" id="PF00361"/>
    </source>
</evidence>
<feature type="transmembrane region" description="Helical" evidence="8">
    <location>
        <begin position="113"/>
        <end position="130"/>
    </location>
</feature>
<evidence type="ECO:0000256" key="8">
    <source>
        <dbReference type="SAM" id="Phobius"/>
    </source>
</evidence>
<evidence type="ECO:0000256" key="5">
    <source>
        <dbReference type="ARBA" id="ARBA00023002"/>
    </source>
</evidence>
<dbReference type="GO" id="GO:0008137">
    <property type="term" value="F:NADH dehydrogenase (ubiquinone) activity"/>
    <property type="evidence" value="ECO:0007669"/>
    <property type="project" value="InterPro"/>
</dbReference>
<dbReference type="InterPro" id="IPR001750">
    <property type="entry name" value="ND/Mrp_TM"/>
</dbReference>
<name>Q8R9B0_CALS4</name>
<dbReference type="GO" id="GO:0005886">
    <property type="term" value="C:plasma membrane"/>
    <property type="evidence" value="ECO:0007669"/>
    <property type="project" value="UniProtKB-SubCell"/>
</dbReference>
<gene>
    <name evidence="10" type="primary">HyfB2</name>
    <name evidence="10" type="ordered locus">TTE1706</name>
</gene>
<feature type="transmembrane region" description="Helical" evidence="8">
    <location>
        <begin position="273"/>
        <end position="295"/>
    </location>
</feature>
<feature type="transmembrane region" description="Helical" evidence="8">
    <location>
        <begin position="167"/>
        <end position="191"/>
    </location>
</feature>
<feature type="transmembrane region" description="Helical" evidence="8">
    <location>
        <begin position="81"/>
        <end position="101"/>
    </location>
</feature>
<dbReference type="GO" id="GO:0042773">
    <property type="term" value="P:ATP synthesis coupled electron transport"/>
    <property type="evidence" value="ECO:0007669"/>
    <property type="project" value="InterPro"/>
</dbReference>
<keyword evidence="6 8" id="KW-0472">Membrane</keyword>
<feature type="transmembrane region" description="Helical" evidence="8">
    <location>
        <begin position="32"/>
        <end position="56"/>
    </location>
</feature>
<evidence type="ECO:0000313" key="11">
    <source>
        <dbReference type="Proteomes" id="UP000000555"/>
    </source>
</evidence>
<feature type="transmembrane region" description="Helical" evidence="8">
    <location>
        <begin position="472"/>
        <end position="500"/>
    </location>
</feature>
<feature type="transmembrane region" description="Helical" evidence="8">
    <location>
        <begin position="380"/>
        <end position="398"/>
    </location>
</feature>
<dbReference type="GO" id="GO:0016491">
    <property type="term" value="F:oxidoreductase activity"/>
    <property type="evidence" value="ECO:0007669"/>
    <property type="project" value="UniProtKB-KW"/>
</dbReference>
<dbReference type="Proteomes" id="UP000000555">
    <property type="component" value="Chromosome"/>
</dbReference>
<dbReference type="HOGENOM" id="CLU_007100_8_1_9"/>
<dbReference type="eggNOG" id="COG0651">
    <property type="taxonomic scope" value="Bacteria"/>
</dbReference>
<dbReference type="InterPro" id="IPR003918">
    <property type="entry name" value="NADH_UbQ_OxRdtase"/>
</dbReference>
<feature type="transmembrane region" description="Helical" evidence="8">
    <location>
        <begin position="136"/>
        <end position="155"/>
    </location>
</feature>
<feature type="transmembrane region" description="Helical" evidence="8">
    <location>
        <begin position="653"/>
        <end position="672"/>
    </location>
</feature>